<accession>A0A4Q6XU49</accession>
<evidence type="ECO:0000313" key="12">
    <source>
        <dbReference type="EMBL" id="RZF63425.1"/>
    </source>
</evidence>
<evidence type="ECO:0000256" key="8">
    <source>
        <dbReference type="PROSITE-ProRule" id="PRU01360"/>
    </source>
</evidence>
<keyword evidence="7 8" id="KW-0998">Cell outer membrane</keyword>
<evidence type="ECO:0000256" key="3">
    <source>
        <dbReference type="ARBA" id="ARBA00022452"/>
    </source>
</evidence>
<dbReference type="PROSITE" id="PS52016">
    <property type="entry name" value="TONB_DEPENDENT_REC_3"/>
    <property type="match status" value="1"/>
</dbReference>
<dbReference type="EMBL" id="SGIS01000026">
    <property type="protein sequence ID" value="RZF63425.1"/>
    <property type="molecule type" value="Genomic_DNA"/>
</dbReference>
<keyword evidence="6 8" id="KW-0472">Membrane</keyword>
<evidence type="ECO:0000256" key="5">
    <source>
        <dbReference type="ARBA" id="ARBA00023077"/>
    </source>
</evidence>
<proteinExistence type="inferred from homology"/>
<dbReference type="SUPFAM" id="SSF56935">
    <property type="entry name" value="Porins"/>
    <property type="match status" value="1"/>
</dbReference>
<keyword evidence="3 8" id="KW-1134">Transmembrane beta strand</keyword>
<dbReference type="Pfam" id="PF00593">
    <property type="entry name" value="TonB_dep_Rec_b-barrel"/>
    <property type="match status" value="1"/>
</dbReference>
<evidence type="ECO:0000256" key="2">
    <source>
        <dbReference type="ARBA" id="ARBA00022448"/>
    </source>
</evidence>
<dbReference type="PANTHER" id="PTHR47234">
    <property type="match status" value="1"/>
</dbReference>
<dbReference type="InterPro" id="IPR037066">
    <property type="entry name" value="Plug_dom_sf"/>
</dbReference>
<dbReference type="InterPro" id="IPR036942">
    <property type="entry name" value="Beta-barrel_TonB_sf"/>
</dbReference>
<comment type="similarity">
    <text evidence="8 9">Belongs to the TonB-dependent receptor family.</text>
</comment>
<comment type="caution">
    <text evidence="12">The sequence shown here is derived from an EMBL/GenBank/DDBJ whole genome shotgun (WGS) entry which is preliminary data.</text>
</comment>
<feature type="domain" description="TonB-dependent receptor plug" evidence="11">
    <location>
        <begin position="27"/>
        <end position="142"/>
    </location>
</feature>
<reference evidence="12 13" key="1">
    <citation type="submission" date="2019-02" db="EMBL/GenBank/DDBJ databases">
        <authorList>
            <person name="Li Y."/>
        </authorList>
    </citation>
    <scope>NUCLEOTIDE SEQUENCE [LARGE SCALE GENOMIC DNA]</scope>
    <source>
        <strain evidence="12 13">3-7</strain>
    </source>
</reference>
<dbReference type="InterPro" id="IPR039426">
    <property type="entry name" value="TonB-dep_rcpt-like"/>
</dbReference>
<name>A0A4Q6XU49_9SPHN</name>
<keyword evidence="5 9" id="KW-0798">TonB box</keyword>
<evidence type="ECO:0000256" key="6">
    <source>
        <dbReference type="ARBA" id="ARBA00023136"/>
    </source>
</evidence>
<dbReference type="Gene3D" id="2.170.130.10">
    <property type="entry name" value="TonB-dependent receptor, plug domain"/>
    <property type="match status" value="1"/>
</dbReference>
<evidence type="ECO:0000313" key="13">
    <source>
        <dbReference type="Proteomes" id="UP000292085"/>
    </source>
</evidence>
<organism evidence="12 13">
    <name type="scientific">Sphingomonas populi</name>
    <dbReference type="NCBI Taxonomy" id="2484750"/>
    <lineage>
        <taxon>Bacteria</taxon>
        <taxon>Pseudomonadati</taxon>
        <taxon>Pseudomonadota</taxon>
        <taxon>Alphaproteobacteria</taxon>
        <taxon>Sphingomonadales</taxon>
        <taxon>Sphingomonadaceae</taxon>
        <taxon>Sphingomonas</taxon>
    </lineage>
</organism>
<evidence type="ECO:0000256" key="7">
    <source>
        <dbReference type="ARBA" id="ARBA00023237"/>
    </source>
</evidence>
<dbReference type="AlphaFoldDB" id="A0A4Q6XU49"/>
<gene>
    <name evidence="12" type="ORF">EWE75_16025</name>
</gene>
<dbReference type="GO" id="GO:0009279">
    <property type="term" value="C:cell outer membrane"/>
    <property type="evidence" value="ECO:0007669"/>
    <property type="project" value="UniProtKB-SubCell"/>
</dbReference>
<protein>
    <submittedName>
        <fullName evidence="12">TonB-dependent receptor</fullName>
    </submittedName>
</protein>
<keyword evidence="4 8" id="KW-0812">Transmembrane</keyword>
<keyword evidence="2 8" id="KW-0813">Transport</keyword>
<dbReference type="Proteomes" id="UP000292085">
    <property type="component" value="Unassembled WGS sequence"/>
</dbReference>
<feature type="domain" description="TonB-dependent receptor-like beta-barrel" evidence="10">
    <location>
        <begin position="385"/>
        <end position="923"/>
    </location>
</feature>
<comment type="subcellular location">
    <subcellularLocation>
        <location evidence="1 8">Cell outer membrane</location>
        <topology evidence="1 8">Multi-pass membrane protein</topology>
    </subcellularLocation>
</comment>
<dbReference type="Gene3D" id="2.40.170.20">
    <property type="entry name" value="TonB-dependent receptor, beta-barrel domain"/>
    <property type="match status" value="1"/>
</dbReference>
<keyword evidence="12" id="KW-0675">Receptor</keyword>
<dbReference type="Pfam" id="PF07715">
    <property type="entry name" value="Plug"/>
    <property type="match status" value="1"/>
</dbReference>
<evidence type="ECO:0000256" key="4">
    <source>
        <dbReference type="ARBA" id="ARBA00022692"/>
    </source>
</evidence>
<evidence type="ECO:0000256" key="9">
    <source>
        <dbReference type="RuleBase" id="RU003357"/>
    </source>
</evidence>
<dbReference type="InterPro" id="IPR000531">
    <property type="entry name" value="Beta-barrel_TonB"/>
</dbReference>
<keyword evidence="13" id="KW-1185">Reference proteome</keyword>
<dbReference type="RefSeq" id="WP_130159113.1">
    <property type="nucleotide sequence ID" value="NZ_SGIS01000026.1"/>
</dbReference>
<dbReference type="OrthoDB" id="7051241at2"/>
<sequence>MQTAAPDDANVADIVVTASRIGRAGFNAPTPTVVVGAATLEQRAAVNVADVLNEVPSFRRTAAPESGGIGNVGANNVDLRGLTPVRTLVLLDRLRLPGVTVPGQTVAGVPDLNIIPTALIKQVDVVTGGASAAYGSDAVAGVVNLQLNTKLQGIKANAQYGATRYNDAREFYDSIAAGTGFADGRGHIVVGGEYQHNDGTDLFNDKRAWGRQNAALVSLPANRAAGLPANLVANNVTFGTLTTGGLITPTVATNPVALRNLQFVVGPNGATTTAPFDAGAYQGQIATQMIGGSNVSPYQVLRGPSERYNLLGHVTYDFSDHVSVWAQGLYSNVYTHNVSAQIRAATGGTGPFITIRRDNAYLQQALTPGQLALVPAGGLSIGYLGNDFGPPNLDTTNETTRFAGGLKGSFGSGWRWDVSGNYGRNKSVQLTSNSAITGNFNNAVDAVRVTAANVGASGLPIGSIACRSTLATPANGCVPINILGQASYSPAAYAYAFGTSRAQTVSTLLEGSANISGEPVSLWAGPVTVGAGVEIRRETLETSVDATSQAGLFAARVARNSPHVGQTVKEVYGEVIIPLLKDASFTKSLEFNGAARYTNYTTSGSVGTWKVGLTWKPIQDILFRSTLSRDIRAPSLPELFTPSVASVPSPLTNGAATDVRPAFANQAAYAYSAITGGSAKLTPEIGHTFTAGVVFQPRFLSRFQASVDFYRIRVSNAIGATSPATIIQNCIGTGAASASNPYCQLISFANADLVNGAILSVNGANANFAEFRTKGLDIAASYVQPLDEISAKLPGRLALTAQATHVIEYRSSLDVSLLYPNGVNRAGQTGALFGGSAGLPSWQVNGNIDYKVGRLDLNAQIRHISKSHQNNALIGPDQSGYSPALFNSISNNVIPAVTYVNFGASLNIGSEKVRSEVYFVLNNAFDKAPPLPAINNNAYYDLLGRAYRIGVRFGF</sequence>
<evidence type="ECO:0000259" key="10">
    <source>
        <dbReference type="Pfam" id="PF00593"/>
    </source>
</evidence>
<evidence type="ECO:0000259" key="11">
    <source>
        <dbReference type="Pfam" id="PF07715"/>
    </source>
</evidence>
<dbReference type="PANTHER" id="PTHR47234:SF2">
    <property type="entry name" value="TONB-DEPENDENT RECEPTOR"/>
    <property type="match status" value="1"/>
</dbReference>
<dbReference type="InterPro" id="IPR012910">
    <property type="entry name" value="Plug_dom"/>
</dbReference>
<evidence type="ECO:0000256" key="1">
    <source>
        <dbReference type="ARBA" id="ARBA00004571"/>
    </source>
</evidence>